<dbReference type="AlphaFoldDB" id="A0A4C1WCF3"/>
<proteinExistence type="predicted"/>
<keyword evidence="2" id="KW-1185">Reference proteome</keyword>
<gene>
    <name evidence="1" type="ORF">EVAR_27965_1</name>
</gene>
<comment type="caution">
    <text evidence="1">The sequence shown here is derived from an EMBL/GenBank/DDBJ whole genome shotgun (WGS) entry which is preliminary data.</text>
</comment>
<protein>
    <submittedName>
        <fullName evidence="1">Uncharacterized protein</fullName>
    </submittedName>
</protein>
<evidence type="ECO:0000313" key="1">
    <source>
        <dbReference type="EMBL" id="GBP48580.1"/>
    </source>
</evidence>
<reference evidence="1 2" key="1">
    <citation type="journal article" date="2019" name="Commun. Biol.">
        <title>The bagworm genome reveals a unique fibroin gene that provides high tensile strength.</title>
        <authorList>
            <person name="Kono N."/>
            <person name="Nakamura H."/>
            <person name="Ohtoshi R."/>
            <person name="Tomita M."/>
            <person name="Numata K."/>
            <person name="Arakawa K."/>
        </authorList>
    </citation>
    <scope>NUCLEOTIDE SEQUENCE [LARGE SCALE GENOMIC DNA]</scope>
</reference>
<sequence>MSLHHDSNAALKVTLHGGSMFAMETFLHYPSTAPSLQSIILVRRRSCEIVNRPAKQKRAVKLSIRVRPVRHTTCEIPPSHKTQTKAIASAETFRLASESYDGPLFLDQPPSFSISHSLLSRYPIPIQEPGNTLMTAALELRMSMDGGAHLLFKVINI</sequence>
<organism evidence="1 2">
    <name type="scientific">Eumeta variegata</name>
    <name type="common">Bagworm moth</name>
    <name type="synonym">Eumeta japonica</name>
    <dbReference type="NCBI Taxonomy" id="151549"/>
    <lineage>
        <taxon>Eukaryota</taxon>
        <taxon>Metazoa</taxon>
        <taxon>Ecdysozoa</taxon>
        <taxon>Arthropoda</taxon>
        <taxon>Hexapoda</taxon>
        <taxon>Insecta</taxon>
        <taxon>Pterygota</taxon>
        <taxon>Neoptera</taxon>
        <taxon>Endopterygota</taxon>
        <taxon>Lepidoptera</taxon>
        <taxon>Glossata</taxon>
        <taxon>Ditrysia</taxon>
        <taxon>Tineoidea</taxon>
        <taxon>Psychidae</taxon>
        <taxon>Oiketicinae</taxon>
        <taxon>Eumeta</taxon>
    </lineage>
</organism>
<dbReference type="EMBL" id="BGZK01000527">
    <property type="protein sequence ID" value="GBP48580.1"/>
    <property type="molecule type" value="Genomic_DNA"/>
</dbReference>
<evidence type="ECO:0000313" key="2">
    <source>
        <dbReference type="Proteomes" id="UP000299102"/>
    </source>
</evidence>
<accession>A0A4C1WCF3</accession>
<dbReference type="Proteomes" id="UP000299102">
    <property type="component" value="Unassembled WGS sequence"/>
</dbReference>
<name>A0A4C1WCF3_EUMVA</name>